<organism evidence="3 4">
    <name type="scientific">Rudaeicoccus suwonensis</name>
    <dbReference type="NCBI Taxonomy" id="657409"/>
    <lineage>
        <taxon>Bacteria</taxon>
        <taxon>Bacillati</taxon>
        <taxon>Actinomycetota</taxon>
        <taxon>Actinomycetes</taxon>
        <taxon>Micrococcales</taxon>
        <taxon>Dermacoccaceae</taxon>
        <taxon>Rudaeicoccus</taxon>
    </lineage>
</organism>
<dbReference type="InterPro" id="IPR006442">
    <property type="entry name" value="Antitoxin_Phd/YefM"/>
</dbReference>
<sequence>MSEMRSQVSVADLRATLSDTINRAAYGHERVGITRRGKVAAVLVSVEDALRLEQLEDEADLAAYRATKDADDGVRVSLHELLADADL</sequence>
<name>A0A561EB47_9MICO</name>
<dbReference type="RefSeq" id="WP_145227075.1">
    <property type="nucleotide sequence ID" value="NZ_VIVQ01000001.1"/>
</dbReference>
<dbReference type="AlphaFoldDB" id="A0A561EB47"/>
<proteinExistence type="inferred from homology"/>
<dbReference type="Gene3D" id="3.40.1620.10">
    <property type="entry name" value="YefM-like domain"/>
    <property type="match status" value="1"/>
</dbReference>
<evidence type="ECO:0000313" key="4">
    <source>
        <dbReference type="Proteomes" id="UP000318297"/>
    </source>
</evidence>
<dbReference type="Proteomes" id="UP000318297">
    <property type="component" value="Unassembled WGS sequence"/>
</dbReference>
<evidence type="ECO:0000313" key="3">
    <source>
        <dbReference type="EMBL" id="TWE12807.1"/>
    </source>
</evidence>
<dbReference type="OrthoDB" id="3730588at2"/>
<dbReference type="Pfam" id="PF02604">
    <property type="entry name" value="PhdYeFM_antitox"/>
    <property type="match status" value="1"/>
</dbReference>
<gene>
    <name evidence="3" type="ORF">BKA23_1625</name>
</gene>
<evidence type="ECO:0000256" key="2">
    <source>
        <dbReference type="RuleBase" id="RU362080"/>
    </source>
</evidence>
<comment type="caution">
    <text evidence="3">The sequence shown here is derived from an EMBL/GenBank/DDBJ whole genome shotgun (WGS) entry which is preliminary data.</text>
</comment>
<dbReference type="SUPFAM" id="SSF143120">
    <property type="entry name" value="YefM-like"/>
    <property type="match status" value="1"/>
</dbReference>
<keyword evidence="4" id="KW-1185">Reference proteome</keyword>
<dbReference type="InterPro" id="IPR036165">
    <property type="entry name" value="YefM-like_sf"/>
</dbReference>
<dbReference type="EMBL" id="VIVQ01000001">
    <property type="protein sequence ID" value="TWE12807.1"/>
    <property type="molecule type" value="Genomic_DNA"/>
</dbReference>
<comment type="similarity">
    <text evidence="1 2">Belongs to the phD/YefM antitoxin family.</text>
</comment>
<accession>A0A561EB47</accession>
<evidence type="ECO:0000256" key="1">
    <source>
        <dbReference type="ARBA" id="ARBA00009981"/>
    </source>
</evidence>
<reference evidence="3 4" key="1">
    <citation type="submission" date="2019-06" db="EMBL/GenBank/DDBJ databases">
        <title>Sequencing the genomes of 1000 actinobacteria strains.</title>
        <authorList>
            <person name="Klenk H.-P."/>
        </authorList>
    </citation>
    <scope>NUCLEOTIDE SEQUENCE [LARGE SCALE GENOMIC DNA]</scope>
    <source>
        <strain evidence="3 4">DSM 19560</strain>
    </source>
</reference>
<protein>
    <recommendedName>
        <fullName evidence="2">Antitoxin</fullName>
    </recommendedName>
</protein>
<comment type="function">
    <text evidence="2">Antitoxin component of a type II toxin-antitoxin (TA) system.</text>
</comment>
<dbReference type="NCBIfam" id="TIGR01552">
    <property type="entry name" value="phd_fam"/>
    <property type="match status" value="1"/>
</dbReference>